<sequence>MLLTGRPKTRRCLRQLILFNYKEPSGSFFGFKGLLSRKVVLRWSYLIEENTMLNRWIKPNKGLDEIIANHVLKKYFYTPWYTEVIVHSFMMHEDGSIEFNAEIRHETDDIDKVEFKRGFL</sequence>
<dbReference type="KEGG" id="vg:65118109"/>
<keyword evidence="2" id="KW-1185">Reference proteome</keyword>
<dbReference type="GeneID" id="65118109"/>
<dbReference type="EMBL" id="MK234886">
    <property type="protein sequence ID" value="QAU03730.1"/>
    <property type="molecule type" value="Genomic_DNA"/>
</dbReference>
<evidence type="ECO:0000313" key="1">
    <source>
        <dbReference type="EMBL" id="QAU03730.1"/>
    </source>
</evidence>
<name>A0A410T4V2_9CAUD</name>
<reference evidence="1 2" key="1">
    <citation type="submission" date="2018-11" db="EMBL/GenBank/DDBJ databases">
        <authorList>
            <person name="Ji L."/>
        </authorList>
    </citation>
    <scope>NUCLEOTIDE SEQUENCE [LARGE SCALE GENOMIC DNA]</scope>
</reference>
<dbReference type="RefSeq" id="YP_010100415.1">
    <property type="nucleotide sequence ID" value="NC_055782.1"/>
</dbReference>
<accession>A0A410T4V2</accession>
<organism evidence="1 2">
    <name type="scientific">Escherichia phage AnYang</name>
    <dbReference type="NCBI Taxonomy" id="2499909"/>
    <lineage>
        <taxon>Viruses</taxon>
        <taxon>Duplodnaviria</taxon>
        <taxon>Heunggongvirae</taxon>
        <taxon>Uroviricota</taxon>
        <taxon>Caudoviricetes</taxon>
        <taxon>Pantevenvirales</taxon>
        <taxon>Straboviridae</taxon>
        <taxon>Tevenvirinae</taxon>
        <taxon>Dhakavirus</taxon>
        <taxon>Dhakavirus anyang</taxon>
    </lineage>
</organism>
<dbReference type="Proteomes" id="UP000290498">
    <property type="component" value="Segment"/>
</dbReference>
<evidence type="ECO:0000313" key="2">
    <source>
        <dbReference type="Proteomes" id="UP000290498"/>
    </source>
</evidence>
<proteinExistence type="predicted"/>
<protein>
    <submittedName>
        <fullName evidence="1">Uncharacterized protein</fullName>
    </submittedName>
</protein>